<feature type="compositionally biased region" description="Basic residues" evidence="1">
    <location>
        <begin position="134"/>
        <end position="147"/>
    </location>
</feature>
<dbReference type="Proteomes" id="UP000886523">
    <property type="component" value="Unassembled WGS sequence"/>
</dbReference>
<keyword evidence="3" id="KW-1185">Reference proteome</keyword>
<evidence type="ECO:0000256" key="1">
    <source>
        <dbReference type="SAM" id="MobiDB-lite"/>
    </source>
</evidence>
<reference evidence="2" key="1">
    <citation type="journal article" date="2020" name="Nat. Commun.">
        <title>Large-scale genome sequencing of mycorrhizal fungi provides insights into the early evolution of symbiotic traits.</title>
        <authorList>
            <person name="Miyauchi S."/>
            <person name="Kiss E."/>
            <person name="Kuo A."/>
            <person name="Drula E."/>
            <person name="Kohler A."/>
            <person name="Sanchez-Garcia M."/>
            <person name="Morin E."/>
            <person name="Andreopoulos B."/>
            <person name="Barry K.W."/>
            <person name="Bonito G."/>
            <person name="Buee M."/>
            <person name="Carver A."/>
            <person name="Chen C."/>
            <person name="Cichocki N."/>
            <person name="Clum A."/>
            <person name="Culley D."/>
            <person name="Crous P.W."/>
            <person name="Fauchery L."/>
            <person name="Girlanda M."/>
            <person name="Hayes R.D."/>
            <person name="Keri Z."/>
            <person name="LaButti K."/>
            <person name="Lipzen A."/>
            <person name="Lombard V."/>
            <person name="Magnuson J."/>
            <person name="Maillard F."/>
            <person name="Murat C."/>
            <person name="Nolan M."/>
            <person name="Ohm R.A."/>
            <person name="Pangilinan J."/>
            <person name="Pereira M.F."/>
            <person name="Perotto S."/>
            <person name="Peter M."/>
            <person name="Pfister S."/>
            <person name="Riley R."/>
            <person name="Sitrit Y."/>
            <person name="Stielow J.B."/>
            <person name="Szollosi G."/>
            <person name="Zifcakova L."/>
            <person name="Stursova M."/>
            <person name="Spatafora J.W."/>
            <person name="Tedersoo L."/>
            <person name="Vaario L.M."/>
            <person name="Yamada A."/>
            <person name="Yan M."/>
            <person name="Wang P."/>
            <person name="Xu J."/>
            <person name="Bruns T."/>
            <person name="Baldrian P."/>
            <person name="Vilgalys R."/>
            <person name="Dunand C."/>
            <person name="Henrissat B."/>
            <person name="Grigoriev I.V."/>
            <person name="Hibbett D."/>
            <person name="Nagy L.G."/>
            <person name="Martin F.M."/>
        </authorList>
    </citation>
    <scope>NUCLEOTIDE SEQUENCE</scope>
    <source>
        <strain evidence="2">UP504</strain>
    </source>
</reference>
<dbReference type="AlphaFoldDB" id="A0A9P6B1A7"/>
<feature type="region of interest" description="Disordered" evidence="1">
    <location>
        <begin position="70"/>
        <end position="182"/>
    </location>
</feature>
<feature type="compositionally biased region" description="Basic and acidic residues" evidence="1">
    <location>
        <begin position="113"/>
        <end position="130"/>
    </location>
</feature>
<accession>A0A9P6B1A7</accession>
<comment type="caution">
    <text evidence="2">The sequence shown here is derived from an EMBL/GenBank/DDBJ whole genome shotgun (WGS) entry which is preliminary data.</text>
</comment>
<protein>
    <submittedName>
        <fullName evidence="2">Uncharacterized protein</fullName>
    </submittedName>
</protein>
<sequence>MAELAHARPQMRLVQQMEQQGEPLPVRDLASVRNGMAGELDQKDLDEFDCLMGTHDNLLASLQVLYFGPPHEKGGAAPSPTRKRKPRGDSGDRTSKRRKGPQVEKTTAESADEPERRHSEGPNIDEHQAEAGRSLHHTRSPIRRNRRGASGAGEESEGSALPPPSLGLLRHKEKPKADTDDVVDVDPRHAVPLLPAAPHSAAPSQEPPIARPPTARSPTARHPTARSPIAQPPIAQPPIARPPQLPAVPVPQPPSLSDYCSALKLAAGDVQKATQAMSQKYMATITTYLALIEGIIQGVDNHYVEFWVLLVRFPSSLPDGHLVLLHYLCVFEDDCCTSYELAQQWVTWRFVTPAMENFLLAAGVASCRVQEVPGDDNPILFLAVPVDKGVIAPMSLFAAPLSSGGNQEQI</sequence>
<dbReference type="EMBL" id="MU128953">
    <property type="protein sequence ID" value="KAF9515175.1"/>
    <property type="molecule type" value="Genomic_DNA"/>
</dbReference>
<name>A0A9P6B1A7_9AGAM</name>
<feature type="region of interest" description="Disordered" evidence="1">
    <location>
        <begin position="194"/>
        <end position="251"/>
    </location>
</feature>
<feature type="compositionally biased region" description="Low complexity" evidence="1">
    <location>
        <begin position="194"/>
        <end position="204"/>
    </location>
</feature>
<feature type="compositionally biased region" description="Pro residues" evidence="1">
    <location>
        <begin position="230"/>
        <end position="251"/>
    </location>
</feature>
<evidence type="ECO:0000313" key="2">
    <source>
        <dbReference type="EMBL" id="KAF9515175.1"/>
    </source>
</evidence>
<feature type="region of interest" description="Disordered" evidence="1">
    <location>
        <begin position="1"/>
        <end position="22"/>
    </location>
</feature>
<evidence type="ECO:0000313" key="3">
    <source>
        <dbReference type="Proteomes" id="UP000886523"/>
    </source>
</evidence>
<organism evidence="2 3">
    <name type="scientific">Hydnum rufescens UP504</name>
    <dbReference type="NCBI Taxonomy" id="1448309"/>
    <lineage>
        <taxon>Eukaryota</taxon>
        <taxon>Fungi</taxon>
        <taxon>Dikarya</taxon>
        <taxon>Basidiomycota</taxon>
        <taxon>Agaricomycotina</taxon>
        <taxon>Agaricomycetes</taxon>
        <taxon>Cantharellales</taxon>
        <taxon>Hydnaceae</taxon>
        <taxon>Hydnum</taxon>
    </lineage>
</organism>
<proteinExistence type="predicted"/>
<gene>
    <name evidence="2" type="ORF">BS47DRAFT_1361252</name>
</gene>